<name>A0A9R1Q152_TRITD</name>
<dbReference type="Gene3D" id="3.80.10.10">
    <property type="entry name" value="Ribonuclease Inhibitor"/>
    <property type="match status" value="2"/>
</dbReference>
<dbReference type="GO" id="GO:0004674">
    <property type="term" value="F:protein serine/threonine kinase activity"/>
    <property type="evidence" value="ECO:0007669"/>
    <property type="project" value="UniProtKB-EC"/>
</dbReference>
<dbReference type="Proteomes" id="UP000324705">
    <property type="component" value="Chromosome 2B"/>
</dbReference>
<evidence type="ECO:0000313" key="4">
    <source>
        <dbReference type="EMBL" id="VAH53248.1"/>
    </source>
</evidence>
<proteinExistence type="predicted"/>
<keyword evidence="5" id="KW-1185">Reference proteome</keyword>
<protein>
    <submittedName>
        <fullName evidence="4">Uncharacterized protein</fullName>
    </submittedName>
</protein>
<evidence type="ECO:0000256" key="1">
    <source>
        <dbReference type="ARBA" id="ARBA00004167"/>
    </source>
</evidence>
<reference evidence="4 5" key="1">
    <citation type="submission" date="2017-09" db="EMBL/GenBank/DDBJ databases">
        <authorList>
            <consortium name="International Durum Wheat Genome Sequencing Consortium (IDWGSC)"/>
            <person name="Milanesi L."/>
        </authorList>
    </citation>
    <scope>NUCLEOTIDE SEQUENCE [LARGE SCALE GENOMIC DNA]</scope>
    <source>
        <strain evidence="5">cv. Svevo</strain>
    </source>
</reference>
<dbReference type="InterPro" id="IPR051716">
    <property type="entry name" value="Plant_RL_S/T_kinase"/>
</dbReference>
<dbReference type="InterPro" id="IPR032675">
    <property type="entry name" value="LRR_dom_sf"/>
</dbReference>
<evidence type="ECO:0000256" key="2">
    <source>
        <dbReference type="ARBA" id="ARBA00022729"/>
    </source>
</evidence>
<dbReference type="PRINTS" id="PR00019">
    <property type="entry name" value="LEURICHRPT"/>
</dbReference>
<dbReference type="PROSITE" id="PS51450">
    <property type="entry name" value="LRR"/>
    <property type="match status" value="1"/>
</dbReference>
<evidence type="ECO:0000313" key="5">
    <source>
        <dbReference type="Proteomes" id="UP000324705"/>
    </source>
</evidence>
<keyword evidence="3" id="KW-0675">Receptor</keyword>
<accession>A0A9R1Q152</accession>
<evidence type="ECO:0000256" key="3">
    <source>
        <dbReference type="ARBA" id="ARBA00023170"/>
    </source>
</evidence>
<comment type="subcellular location">
    <subcellularLocation>
        <location evidence="1">Membrane</location>
        <topology evidence="1">Single-pass membrane protein</topology>
    </subcellularLocation>
</comment>
<dbReference type="Gramene" id="TRITD2Bv1G240310.2">
    <property type="protein sequence ID" value="TRITD2Bv1G240310.2"/>
    <property type="gene ID" value="TRITD2Bv1G240310"/>
</dbReference>
<dbReference type="GO" id="GO:0016020">
    <property type="term" value="C:membrane"/>
    <property type="evidence" value="ECO:0007669"/>
    <property type="project" value="UniProtKB-SubCell"/>
</dbReference>
<keyword evidence="2" id="KW-0732">Signal</keyword>
<dbReference type="InterPro" id="IPR001611">
    <property type="entry name" value="Leu-rich_rpt"/>
</dbReference>
<organism evidence="4 5">
    <name type="scientific">Triticum turgidum subsp. durum</name>
    <name type="common">Durum wheat</name>
    <name type="synonym">Triticum durum</name>
    <dbReference type="NCBI Taxonomy" id="4567"/>
    <lineage>
        <taxon>Eukaryota</taxon>
        <taxon>Viridiplantae</taxon>
        <taxon>Streptophyta</taxon>
        <taxon>Embryophyta</taxon>
        <taxon>Tracheophyta</taxon>
        <taxon>Spermatophyta</taxon>
        <taxon>Magnoliopsida</taxon>
        <taxon>Liliopsida</taxon>
        <taxon>Poales</taxon>
        <taxon>Poaceae</taxon>
        <taxon>BOP clade</taxon>
        <taxon>Pooideae</taxon>
        <taxon>Triticodae</taxon>
        <taxon>Triticeae</taxon>
        <taxon>Triticinae</taxon>
        <taxon>Triticum</taxon>
    </lineage>
</organism>
<dbReference type="Pfam" id="PF00560">
    <property type="entry name" value="LRR_1"/>
    <property type="match status" value="4"/>
</dbReference>
<dbReference type="PANTHER" id="PTHR48053:SF126">
    <property type="entry name" value="MDIS1-INTERACTING RECEPTOR LIKE KINASE 2-LIKE ISOFORM X1"/>
    <property type="match status" value="1"/>
</dbReference>
<gene>
    <name evidence="4" type="ORF">TRITD_2Bv1G240310</name>
</gene>
<dbReference type="SUPFAM" id="SSF52058">
    <property type="entry name" value="L domain-like"/>
    <property type="match status" value="1"/>
</dbReference>
<dbReference type="EMBL" id="LT934114">
    <property type="protein sequence ID" value="VAH53248.1"/>
    <property type="molecule type" value="Genomic_DNA"/>
</dbReference>
<dbReference type="PANTHER" id="PTHR48053">
    <property type="entry name" value="LEUCINE RICH REPEAT FAMILY PROTEIN, EXPRESSED"/>
    <property type="match status" value="1"/>
</dbReference>
<dbReference type="AlphaFoldDB" id="A0A9R1Q152"/>
<sequence length="161" mass="17708">MEVLALNGNNITAAFNNLRNLRQLNMSMNRLNGNLPASLFALPHLKILDLSNNIFDGYIPISSSSRPISLEVLDLSYNHLTGILPIKAFKNIRSLNLASNLFSGSLLVSTLALPHLKFLDLSDNHFEGDFPINFSSQQVPLEVLHLNGNNMSGALPTERGK</sequence>